<feature type="domain" description="AMP-dependent synthetase/ligase" evidence="2">
    <location>
        <begin position="78"/>
        <end position="512"/>
    </location>
</feature>
<accession>A0AAF0DBC1</accession>
<proteinExistence type="inferred from homology"/>
<protein>
    <submittedName>
        <fullName evidence="5">AMP-binding acyl-CoA synthetase</fullName>
        <ecNumber evidence="5">6.2.1.17</ecNumber>
    </submittedName>
</protein>
<dbReference type="Gene3D" id="3.40.50.12780">
    <property type="entry name" value="N-terminal domain of ligase-like"/>
    <property type="match status" value="1"/>
</dbReference>
<sequence length="724" mass="79894">MDSTIFAQSYPQDKVLRQSLQDPEEFWSRQASRLHWHKKPDKVLRTTQKSLQNGAFHPTWEWFPGGEISTCYNCVDRHVAAGNGHEPAIYYDSPVTNTAETITYNTLLCEVETLAGVLRELGVKKGDVVMLYMPMIPATLIGMLAVNRLGAIHSVVFGGFAPNALAQRIEACRPDIILTASCGIIGNRPPIAYQAFVEEAIKFSSHKPSHTIVWQRDQVRWKFQRSAYRLLGDLWRWIQRVLFHRRTSIAKQSSWQELVANARTRDIKADCVPVQSNQPIYIMHTSGTTGAPKGVLRNSGGHAVGLQFTIKYVFNIHSPRDVMFAASDIGWVVGHSYILYGPLLAGAATVLYEGKPVGTPDTSAFWRVVEQYKVNTMFATPTALRAIKQDDPSNTKLSEIGERGGLRSLQALFLAGERSEPTLVSTYQELLEKHGGNNIHVIDNWWSTESGSPITGRAIAPHIGLRVEVKTRQTLPPIKPGSAGKPMPGFDIRVVDDNGEEVPKGSMGNIVLVPPLGPTAFSTLWLNEEEFYASYLKRFESKFLDTGDAGWIDHDGYVHVMGRNDDVLNVSAYRLSSGAIEEAISSHPQVAEACVVAIPDKLKGQLPFAFISLSVLDHPDSAIPAATITKEVGSLVRSRVGAFASLGGMIQGKGMIPKTRSGKTLRRVLRELLENAVHGEFDRSVQVPSTIDDETAVQVARAKVREYFNKNEGKHKAIEAGQPA</sequence>
<dbReference type="PROSITE" id="PS00455">
    <property type="entry name" value="AMP_BINDING"/>
    <property type="match status" value="1"/>
</dbReference>
<name>A0AAF0DBC1_9EURO</name>
<dbReference type="PANTHER" id="PTHR43347:SF3">
    <property type="entry name" value="ACYL-COA SYNTHETASE SHORT-CHAIN FAMILY MEMBER 3, MITOCHONDRIAL"/>
    <property type="match status" value="1"/>
</dbReference>
<dbReference type="PANTHER" id="PTHR43347">
    <property type="entry name" value="ACYL-COA SYNTHETASE"/>
    <property type="match status" value="1"/>
</dbReference>
<dbReference type="InterPro" id="IPR020845">
    <property type="entry name" value="AMP-binding_CS"/>
</dbReference>
<keyword evidence="6" id="KW-1185">Reference proteome</keyword>
<feature type="domain" description="AMP-binding enzyme C-terminal" evidence="3">
    <location>
        <begin position="580"/>
        <end position="663"/>
    </location>
</feature>
<dbReference type="InterPro" id="IPR025110">
    <property type="entry name" value="AMP-bd_C"/>
</dbReference>
<organism evidence="5 6">
    <name type="scientific">Emydomyces testavorans</name>
    <dbReference type="NCBI Taxonomy" id="2070801"/>
    <lineage>
        <taxon>Eukaryota</taxon>
        <taxon>Fungi</taxon>
        <taxon>Dikarya</taxon>
        <taxon>Ascomycota</taxon>
        <taxon>Pezizomycotina</taxon>
        <taxon>Eurotiomycetes</taxon>
        <taxon>Eurotiomycetidae</taxon>
        <taxon>Onygenales</taxon>
        <taxon>Nannizziopsiaceae</taxon>
        <taxon>Emydomyces</taxon>
    </lineage>
</organism>
<dbReference type="AlphaFoldDB" id="A0AAF0DBC1"/>
<dbReference type="InterPro" id="IPR045851">
    <property type="entry name" value="AMP-bd_C_sf"/>
</dbReference>
<dbReference type="Proteomes" id="UP001219355">
    <property type="component" value="Chromosome 1"/>
</dbReference>
<comment type="similarity">
    <text evidence="1">Belongs to the ATP-dependent AMP-binding enzyme family.</text>
</comment>
<dbReference type="Pfam" id="PF00501">
    <property type="entry name" value="AMP-binding"/>
    <property type="match status" value="1"/>
</dbReference>
<evidence type="ECO:0000313" key="6">
    <source>
        <dbReference type="Proteomes" id="UP001219355"/>
    </source>
</evidence>
<dbReference type="Pfam" id="PF16177">
    <property type="entry name" value="ACAS_N"/>
    <property type="match status" value="1"/>
</dbReference>
<feature type="domain" description="Acetyl-coenzyme A synthetase N-terminal" evidence="4">
    <location>
        <begin position="13"/>
        <end position="74"/>
    </location>
</feature>
<evidence type="ECO:0000259" key="4">
    <source>
        <dbReference type="Pfam" id="PF16177"/>
    </source>
</evidence>
<dbReference type="GO" id="GO:0050218">
    <property type="term" value="F:propionate-CoA ligase activity"/>
    <property type="evidence" value="ECO:0007669"/>
    <property type="project" value="UniProtKB-EC"/>
</dbReference>
<dbReference type="Gene3D" id="3.30.300.30">
    <property type="match status" value="1"/>
</dbReference>
<evidence type="ECO:0000256" key="1">
    <source>
        <dbReference type="ARBA" id="ARBA00006432"/>
    </source>
</evidence>
<dbReference type="SUPFAM" id="SSF56801">
    <property type="entry name" value="Acetyl-CoA synthetase-like"/>
    <property type="match status" value="1"/>
</dbReference>
<gene>
    <name evidence="5" type="ORF">PRK78_000812</name>
</gene>
<dbReference type="Pfam" id="PF13193">
    <property type="entry name" value="AMP-binding_C"/>
    <property type="match status" value="1"/>
</dbReference>
<evidence type="ECO:0000313" key="5">
    <source>
        <dbReference type="EMBL" id="WEW55382.1"/>
    </source>
</evidence>
<keyword evidence="5" id="KW-0436">Ligase</keyword>
<dbReference type="EMBL" id="CP120627">
    <property type="protein sequence ID" value="WEW55382.1"/>
    <property type="molecule type" value="Genomic_DNA"/>
</dbReference>
<evidence type="ECO:0000259" key="2">
    <source>
        <dbReference type="Pfam" id="PF00501"/>
    </source>
</evidence>
<dbReference type="InterPro" id="IPR000873">
    <property type="entry name" value="AMP-dep_synth/lig_dom"/>
</dbReference>
<dbReference type="InterPro" id="IPR042099">
    <property type="entry name" value="ANL_N_sf"/>
</dbReference>
<evidence type="ECO:0000259" key="3">
    <source>
        <dbReference type="Pfam" id="PF13193"/>
    </source>
</evidence>
<dbReference type="InterPro" id="IPR032387">
    <property type="entry name" value="ACAS_N"/>
</dbReference>
<reference evidence="5" key="1">
    <citation type="submission" date="2023-03" db="EMBL/GenBank/DDBJ databases">
        <title>Emydomyces testavorans Genome Sequence.</title>
        <authorList>
            <person name="Hoyer L."/>
        </authorList>
    </citation>
    <scope>NUCLEOTIDE SEQUENCE</scope>
    <source>
        <strain evidence="5">16-2883</strain>
    </source>
</reference>
<dbReference type="EC" id="6.2.1.17" evidence="5"/>